<gene>
    <name evidence="2" type="ORF">AGR3A_Cc370066</name>
</gene>
<dbReference type="AlphaFoldDB" id="A0A1S7Q0U0"/>
<evidence type="ECO:0000313" key="3">
    <source>
        <dbReference type="Proteomes" id="UP000191988"/>
    </source>
</evidence>
<name>A0A1S7Q0U0_9HYPH</name>
<evidence type="ECO:0000256" key="1">
    <source>
        <dbReference type="SAM" id="MobiDB-lite"/>
    </source>
</evidence>
<evidence type="ECO:0000313" key="2">
    <source>
        <dbReference type="EMBL" id="CUX29311.1"/>
    </source>
</evidence>
<accession>A0A1S7Q0U0</accession>
<dbReference type="Proteomes" id="UP000191988">
    <property type="component" value="Unassembled WGS sequence"/>
</dbReference>
<protein>
    <submittedName>
        <fullName evidence="2">Uncharacterized protein</fullName>
    </submittedName>
</protein>
<feature type="region of interest" description="Disordered" evidence="1">
    <location>
        <begin position="1"/>
        <end position="49"/>
    </location>
</feature>
<dbReference type="RefSeq" id="WP_080842242.1">
    <property type="nucleotide sequence ID" value="NZ_LT009723.1"/>
</dbReference>
<reference evidence="3" key="1">
    <citation type="submission" date="2016-01" db="EMBL/GenBank/DDBJ databases">
        <authorList>
            <person name="Regsiter A."/>
            <person name="william w."/>
        </authorList>
    </citation>
    <scope>NUCLEOTIDE SEQUENCE [LARGE SCALE GENOMIC DNA]</scope>
    <source>
        <strain evidence="3">CFBP 6623</strain>
    </source>
</reference>
<dbReference type="STRING" id="1183432.AGR3A_Cc370066"/>
<feature type="compositionally biased region" description="Low complexity" evidence="1">
    <location>
        <begin position="36"/>
        <end position="48"/>
    </location>
</feature>
<feature type="compositionally biased region" description="Polar residues" evidence="1">
    <location>
        <begin position="15"/>
        <end position="25"/>
    </location>
</feature>
<dbReference type="EMBL" id="FBWK01000031">
    <property type="protein sequence ID" value="CUX29311.1"/>
    <property type="molecule type" value="Genomic_DNA"/>
</dbReference>
<proteinExistence type="predicted"/>
<sequence>MSRHPSNVIPFPNNPALQVPSTPKPSSRLKRLAKLQETTSQSSTSRSQAIPQAMAKCAATPDALPDPAIVAQVVIGFARRKGIAMDSIPKIFREQLLALCAAGDPTTLMLRDWLEGNRKMLTIDGMPGPCGAHGTREGA</sequence>
<organism evidence="2 3">
    <name type="scientific">Agrobacterium tomkonis CFBP 6623</name>
    <dbReference type="NCBI Taxonomy" id="1183432"/>
    <lineage>
        <taxon>Bacteria</taxon>
        <taxon>Pseudomonadati</taxon>
        <taxon>Pseudomonadota</taxon>
        <taxon>Alphaproteobacteria</taxon>
        <taxon>Hyphomicrobiales</taxon>
        <taxon>Rhizobiaceae</taxon>
        <taxon>Rhizobium/Agrobacterium group</taxon>
        <taxon>Agrobacterium</taxon>
        <taxon>Agrobacterium tumefaciens complex</taxon>
    </lineage>
</organism>
<keyword evidence="3" id="KW-1185">Reference proteome</keyword>